<name>A0A292ZDA8_SPHSA</name>
<keyword evidence="6" id="KW-1185">Reference proteome</keyword>
<evidence type="ECO:0000313" key="4">
    <source>
        <dbReference type="Proteomes" id="UP000221538"/>
    </source>
</evidence>
<reference evidence="1 4" key="1">
    <citation type="journal article" date="2013" name="Biodegradation">
        <title>Occurrence of 4-tert-butylphenol (4-t-BP) biodegradation in an aquatic sample caused by the presence of Spirodela polyrrhiza and isolation of a 4-t-BP-utilizing bacterium.</title>
        <authorList>
            <person name="Ogata Y."/>
            <person name="Toyama T."/>
            <person name="Yu N."/>
            <person name="Wang X."/>
            <person name="Sei K."/>
            <person name="Ike M."/>
        </authorList>
    </citation>
    <scope>NUCLEOTIDE SEQUENCE [LARGE SCALE GENOMIC DNA]</scope>
    <source>
        <strain evidence="1 4">OMI</strain>
    </source>
</reference>
<dbReference type="Proteomes" id="UP000221538">
    <property type="component" value="Unassembled WGS sequence"/>
</dbReference>
<reference evidence="2" key="3">
    <citation type="journal article" date="2014" name="Int. J. Syst. Evol. Microbiol.">
        <title>Complete genome of a new Firmicutes species belonging to the dominant human colonic microbiota ('Ruminococcus bicirculans') reveals two chromosomes and a selective capacity to utilize plant glucans.</title>
        <authorList>
            <consortium name="NISC Comparative Sequencing Program"/>
            <person name="Wegmann U."/>
            <person name="Louis P."/>
            <person name="Goesmann A."/>
            <person name="Henrissat B."/>
            <person name="Duncan S.H."/>
            <person name="Flint H.J."/>
        </authorList>
    </citation>
    <scope>NUCLEOTIDE SEQUENCE</scope>
    <source>
        <strain evidence="2">CCM 7327</strain>
    </source>
</reference>
<reference evidence="1 4" key="2">
    <citation type="journal article" date="2013" name="Environ. Sci. Technol.">
        <title>The 4-tert-butylphenol-utilizing bacterium Sphingobium fuliginis OMI can degrade bisphenols via phenolic ring hydroxylation and meta-cleavage pathway.</title>
        <authorList>
            <person name="Ogata Y."/>
            <person name="Goda S."/>
            <person name="Toyama T."/>
            <person name="Sei K."/>
            <person name="Ike M."/>
        </authorList>
    </citation>
    <scope>NUCLEOTIDE SEQUENCE [LARGE SCALE GENOMIC DNA]</scope>
    <source>
        <strain evidence="1 4">OMI</strain>
    </source>
</reference>
<reference evidence="1" key="5">
    <citation type="submission" date="2017-10" db="EMBL/GenBank/DDBJ databases">
        <authorList>
            <person name="Banno H."/>
            <person name="Chua N.-H."/>
        </authorList>
    </citation>
    <scope>NUCLEOTIDE SEQUENCE</scope>
    <source>
        <strain evidence="1">OMI</strain>
    </source>
</reference>
<organism evidence="1 4">
    <name type="scientific">Sphingobium fuliginis (strain ATCC 27551)</name>
    <dbReference type="NCBI Taxonomy" id="336203"/>
    <lineage>
        <taxon>Bacteria</taxon>
        <taxon>Pseudomonadati</taxon>
        <taxon>Pseudomonadota</taxon>
        <taxon>Alphaproteobacteria</taxon>
        <taxon>Sphingomonadales</taxon>
        <taxon>Sphingomonadaceae</taxon>
        <taxon>Sphingobium</taxon>
    </lineage>
</organism>
<dbReference type="Proteomes" id="UP000628109">
    <property type="component" value="Unassembled WGS sequence"/>
</dbReference>
<proteinExistence type="predicted"/>
<reference evidence="3" key="8">
    <citation type="journal article" date="2021" name="Microbiol. Resour. Announc.">
        <title>Complete Genome Sequence of Sphingobium barthaii KK22, a High-Molecular-Weight Polycyclic Aromatic Hydrocarbon-Degrading Soil Bacterium.</title>
        <authorList>
            <person name="Mori J.F."/>
            <person name="Kanaly R.A."/>
        </authorList>
    </citation>
    <scope>NUCLEOTIDE SEQUENCE</scope>
    <source>
        <strain evidence="3">KK22</strain>
    </source>
</reference>
<evidence type="ECO:0000313" key="6">
    <source>
        <dbReference type="Proteomes" id="UP000628109"/>
    </source>
</evidence>
<reference evidence="1" key="4">
    <citation type="submission" date="2017-10" db="EMBL/GenBank/DDBJ databases">
        <title>Bioaugmenting a lab-scale membrane bioreactor with Sphingobium fuliginis OMI to degrade 4-tert-butylphenol.</title>
        <authorList>
            <person name="Takada K."/>
            <person name="Shiba T."/>
            <person name="Soda S."/>
            <person name="Inoue D."/>
            <person name="Miyake M."/>
            <person name="Eguchi M."/>
            <person name="Ike M."/>
        </authorList>
    </citation>
    <scope>NUCLEOTIDE SEQUENCE</scope>
    <source>
        <strain evidence="1">OMI</strain>
    </source>
</reference>
<reference evidence="5" key="7">
    <citation type="submission" date="2020-08" db="EMBL/GenBank/DDBJ databases">
        <title>Complete genome sequence of Sphingobium barthaii strain KK22, a high-molecular-weight polycyclic aromatic hydrocarbon-degrading soil bacterium.</title>
        <authorList>
            <person name="Mori J.F."/>
            <person name="Kanaly R.A."/>
        </authorList>
    </citation>
    <scope>NUCLEOTIDE SEQUENCE [LARGE SCALE GENOMIC DNA]</scope>
    <source>
        <strain evidence="5">KK22</strain>
    </source>
</reference>
<evidence type="ECO:0000313" key="2">
    <source>
        <dbReference type="EMBL" id="GFZ81946.1"/>
    </source>
</evidence>
<dbReference type="AlphaFoldDB" id="A0A292ZDA8"/>
<dbReference type="Proteomes" id="UP000593663">
    <property type="component" value="Chromosome 1"/>
</dbReference>
<dbReference type="EMBL" id="CP060035">
    <property type="protein sequence ID" value="QOT70189.1"/>
    <property type="molecule type" value="Genomic_DNA"/>
</dbReference>
<protein>
    <submittedName>
        <fullName evidence="1">Uncharacterized protein</fullName>
    </submittedName>
</protein>
<dbReference type="KEGG" id="sbar:H5V43_08345"/>
<gene>
    <name evidence="2" type="ORF">GCM10019071_08280</name>
    <name evidence="3" type="ORF">H5V43_08345</name>
    <name evidence="1" type="ORF">SFOMI_1354</name>
</gene>
<reference evidence="2" key="9">
    <citation type="submission" date="2024-05" db="EMBL/GenBank/DDBJ databases">
        <authorList>
            <person name="Sun Q."/>
            <person name="Sedlacek I."/>
        </authorList>
    </citation>
    <scope>NUCLEOTIDE SEQUENCE</scope>
    <source>
        <strain evidence="2">CCM 7327</strain>
    </source>
</reference>
<evidence type="ECO:0000313" key="1">
    <source>
        <dbReference type="EMBL" id="GAY20824.1"/>
    </source>
</evidence>
<sequence>MENRLLQIEKAWEQALGDIFQPYVDLKREPTASAMEAFRTVLGSTDHDIRRHIARTAARQGSTFLSRYLVEEDWRRPSP</sequence>
<dbReference type="EMBL" id="BMDU01000001">
    <property type="protein sequence ID" value="GFZ81946.1"/>
    <property type="molecule type" value="Genomic_DNA"/>
</dbReference>
<evidence type="ECO:0000313" key="3">
    <source>
        <dbReference type="EMBL" id="QOT70189.1"/>
    </source>
</evidence>
<dbReference type="EMBL" id="BEWI01000031">
    <property type="protein sequence ID" value="GAY20824.1"/>
    <property type="molecule type" value="Genomic_DNA"/>
</dbReference>
<accession>A0A292ZDA8</accession>
<dbReference type="RefSeq" id="WP_025547794.1">
    <property type="nucleotide sequence ID" value="NZ_BATN01000014.1"/>
</dbReference>
<reference evidence="6" key="6">
    <citation type="journal article" date="2019" name="Int. J. Syst. Evol. Microbiol.">
        <title>The Global Catalogue of Microorganisms (GCM) 10K type strain sequencing project: providing services to taxonomists for standard genome sequencing and annotation.</title>
        <authorList>
            <consortium name="The Broad Institute Genomics Platform"/>
            <consortium name="The Broad Institute Genome Sequencing Center for Infectious Disease"/>
            <person name="Wu L."/>
            <person name="Ma J."/>
        </authorList>
    </citation>
    <scope>NUCLEOTIDE SEQUENCE [LARGE SCALE GENOMIC DNA]</scope>
    <source>
        <strain evidence="6">CCM 7327</strain>
    </source>
</reference>
<evidence type="ECO:0000313" key="5">
    <source>
        <dbReference type="Proteomes" id="UP000593663"/>
    </source>
</evidence>